<feature type="domain" description="HTH lysR-type" evidence="5">
    <location>
        <begin position="5"/>
        <end position="62"/>
    </location>
</feature>
<dbReference type="CDD" id="cd08432">
    <property type="entry name" value="PBP2_GcdR_TrpI_HvrB_AmpR_like"/>
    <property type="match status" value="1"/>
</dbReference>
<dbReference type="RefSeq" id="WP_144040788.1">
    <property type="nucleotide sequence ID" value="NZ_BMPL01000016.1"/>
</dbReference>
<keyword evidence="4" id="KW-0804">Transcription</keyword>
<keyword evidence="2" id="KW-0805">Transcription regulation</keyword>
<dbReference type="Pfam" id="PF00126">
    <property type="entry name" value="HTH_1"/>
    <property type="match status" value="1"/>
</dbReference>
<evidence type="ECO:0000256" key="1">
    <source>
        <dbReference type="ARBA" id="ARBA00009437"/>
    </source>
</evidence>
<name>A0A553JMT7_SHEHA</name>
<dbReference type="PROSITE" id="PS50931">
    <property type="entry name" value="HTH_LYSR"/>
    <property type="match status" value="1"/>
</dbReference>
<dbReference type="SUPFAM" id="SSF46785">
    <property type="entry name" value="Winged helix' DNA-binding domain"/>
    <property type="match status" value="1"/>
</dbReference>
<dbReference type="Proteomes" id="UP000318126">
    <property type="component" value="Unassembled WGS sequence"/>
</dbReference>
<evidence type="ECO:0000313" key="6">
    <source>
        <dbReference type="EMBL" id="TRY13776.1"/>
    </source>
</evidence>
<dbReference type="FunFam" id="1.10.10.10:FF:000001">
    <property type="entry name" value="LysR family transcriptional regulator"/>
    <property type="match status" value="1"/>
</dbReference>
<dbReference type="Pfam" id="PF03466">
    <property type="entry name" value="LysR_substrate"/>
    <property type="match status" value="1"/>
</dbReference>
<evidence type="ECO:0000256" key="3">
    <source>
        <dbReference type="ARBA" id="ARBA00023125"/>
    </source>
</evidence>
<dbReference type="GO" id="GO:0006351">
    <property type="term" value="P:DNA-templated transcription"/>
    <property type="evidence" value="ECO:0007669"/>
    <property type="project" value="TreeGrafter"/>
</dbReference>
<evidence type="ECO:0000313" key="7">
    <source>
        <dbReference type="Proteomes" id="UP000318126"/>
    </source>
</evidence>
<dbReference type="Gene3D" id="3.40.190.10">
    <property type="entry name" value="Periplasmic binding protein-like II"/>
    <property type="match status" value="2"/>
</dbReference>
<dbReference type="InterPro" id="IPR000847">
    <property type="entry name" value="LysR_HTH_N"/>
</dbReference>
<dbReference type="EMBL" id="VKGK01000016">
    <property type="protein sequence ID" value="TRY13776.1"/>
    <property type="molecule type" value="Genomic_DNA"/>
</dbReference>
<proteinExistence type="inferred from homology"/>
<protein>
    <submittedName>
        <fullName evidence="6">LysR family transcriptional regulator</fullName>
    </submittedName>
</protein>
<dbReference type="InterPro" id="IPR005119">
    <property type="entry name" value="LysR_subst-bd"/>
</dbReference>
<keyword evidence="7" id="KW-1185">Reference proteome</keyword>
<gene>
    <name evidence="6" type="ORF">FN961_13940</name>
</gene>
<dbReference type="InterPro" id="IPR036388">
    <property type="entry name" value="WH-like_DNA-bd_sf"/>
</dbReference>
<dbReference type="PRINTS" id="PR00039">
    <property type="entry name" value="HTHLYSR"/>
</dbReference>
<comment type="similarity">
    <text evidence="1">Belongs to the LysR transcriptional regulatory family.</text>
</comment>
<keyword evidence="3" id="KW-0238">DNA-binding</keyword>
<dbReference type="PANTHER" id="PTHR30537">
    <property type="entry name" value="HTH-TYPE TRANSCRIPTIONAL REGULATOR"/>
    <property type="match status" value="1"/>
</dbReference>
<evidence type="ECO:0000256" key="4">
    <source>
        <dbReference type="ARBA" id="ARBA00023163"/>
    </source>
</evidence>
<dbReference type="OrthoDB" id="5526340at2"/>
<organism evidence="6 7">
    <name type="scientific">Shewanella hanedai</name>
    <name type="common">Alteromonas hanedai</name>
    <dbReference type="NCBI Taxonomy" id="25"/>
    <lineage>
        <taxon>Bacteria</taxon>
        <taxon>Pseudomonadati</taxon>
        <taxon>Pseudomonadota</taxon>
        <taxon>Gammaproteobacteria</taxon>
        <taxon>Alteromonadales</taxon>
        <taxon>Shewanellaceae</taxon>
        <taxon>Shewanella</taxon>
    </lineage>
</organism>
<reference evidence="7" key="1">
    <citation type="submission" date="2019-07" db="EMBL/GenBank/DDBJ databases">
        <title>Shewanella sp. YLB-08 draft genomic sequence.</title>
        <authorList>
            <person name="Yu L."/>
        </authorList>
    </citation>
    <scope>NUCLEOTIDE SEQUENCE [LARGE SCALE GENOMIC DNA]</scope>
    <source>
        <strain evidence="7">JCM 20706</strain>
    </source>
</reference>
<evidence type="ECO:0000256" key="2">
    <source>
        <dbReference type="ARBA" id="ARBA00023015"/>
    </source>
</evidence>
<dbReference type="AlphaFoldDB" id="A0A553JMT7"/>
<dbReference type="GO" id="GO:0003700">
    <property type="term" value="F:DNA-binding transcription factor activity"/>
    <property type="evidence" value="ECO:0007669"/>
    <property type="project" value="InterPro"/>
</dbReference>
<dbReference type="InterPro" id="IPR036390">
    <property type="entry name" value="WH_DNA-bd_sf"/>
</dbReference>
<dbReference type="InterPro" id="IPR058163">
    <property type="entry name" value="LysR-type_TF_proteobact-type"/>
</dbReference>
<dbReference type="GO" id="GO:0043565">
    <property type="term" value="F:sequence-specific DNA binding"/>
    <property type="evidence" value="ECO:0007669"/>
    <property type="project" value="TreeGrafter"/>
</dbReference>
<sequence length="300" mass="33921">MRKLPPLRSLQVFEAAARLQHFSQAGAELCISQSAVSHQIRVLEQYFGTHLFDRSRRQLTLTAKGTQLAKGLEQEFNELSNLCQQAQGVPSQDLTLVVYSSFAVKWLIPRLADFNRHHPEVKLRLEMVSQDPDLASLECDILITGQKVPRGFHHECLLQERLIPVCSPSFAEQHSPMAISNFQQYMLLIVDEGPWGLDWPRWCEANQLDFDQGATHQVVSHVLLAIEAAIAGLGIALASDFMVEKDIEQGRLVALPWPDIHTGFEFLFSCHRQRLAEPGIVKVRNWLQTQLTQNKITAPT</sequence>
<accession>A0A553JMT7</accession>
<dbReference type="Gene3D" id="1.10.10.10">
    <property type="entry name" value="Winged helix-like DNA-binding domain superfamily/Winged helix DNA-binding domain"/>
    <property type="match status" value="1"/>
</dbReference>
<evidence type="ECO:0000259" key="5">
    <source>
        <dbReference type="PROSITE" id="PS50931"/>
    </source>
</evidence>
<dbReference type="PANTHER" id="PTHR30537:SF26">
    <property type="entry name" value="GLYCINE CLEAVAGE SYSTEM TRANSCRIPTIONAL ACTIVATOR"/>
    <property type="match status" value="1"/>
</dbReference>
<comment type="caution">
    <text evidence="6">The sequence shown here is derived from an EMBL/GenBank/DDBJ whole genome shotgun (WGS) entry which is preliminary data.</text>
</comment>
<dbReference type="SUPFAM" id="SSF53850">
    <property type="entry name" value="Periplasmic binding protein-like II"/>
    <property type="match status" value="1"/>
</dbReference>